<name>A0A0N4YD19_NIPBR</name>
<proteinExistence type="predicted"/>
<dbReference type="GO" id="GO:0003676">
    <property type="term" value="F:nucleic acid binding"/>
    <property type="evidence" value="ECO:0007669"/>
    <property type="project" value="InterPro"/>
</dbReference>
<reference evidence="4" key="1">
    <citation type="submission" date="2017-02" db="UniProtKB">
        <authorList>
            <consortium name="WormBaseParasite"/>
        </authorList>
    </citation>
    <scope>IDENTIFICATION</scope>
</reference>
<accession>A0A0N4YD19</accession>
<gene>
    <name evidence="2" type="ORF">NBR_LOCUS14488</name>
</gene>
<sequence>MGKRWNLDGLDGYKHYWRDLRKEKRVFSRRNIGGGSVTVWAVFSGYGPVALEFVSCNMDSEDYQSRQCSHTRVEVNYELVRFQQNPTFSAVQLLYRSEPDGKFILISIASTVYVAADVDYEGDSVYCSTATDTTAERVTAQGIGMCVVELIALAGMFALNIFNTMAIKK</sequence>
<evidence type="ECO:0000313" key="4">
    <source>
        <dbReference type="WBParaSite" id="NBR_0001448701-mRNA-1"/>
    </source>
</evidence>
<evidence type="ECO:0000313" key="2">
    <source>
        <dbReference type="EMBL" id="VDL78077.1"/>
    </source>
</evidence>
<keyword evidence="1" id="KW-0472">Membrane</keyword>
<dbReference type="Gene3D" id="3.30.420.10">
    <property type="entry name" value="Ribonuclease H-like superfamily/Ribonuclease H"/>
    <property type="match status" value="1"/>
</dbReference>
<dbReference type="WBParaSite" id="NBR_0001448701-mRNA-1">
    <property type="protein sequence ID" value="NBR_0001448701-mRNA-1"/>
    <property type="gene ID" value="NBR_0001448701"/>
</dbReference>
<organism evidence="4">
    <name type="scientific">Nippostrongylus brasiliensis</name>
    <name type="common">Rat hookworm</name>
    <dbReference type="NCBI Taxonomy" id="27835"/>
    <lineage>
        <taxon>Eukaryota</taxon>
        <taxon>Metazoa</taxon>
        <taxon>Ecdysozoa</taxon>
        <taxon>Nematoda</taxon>
        <taxon>Chromadorea</taxon>
        <taxon>Rhabditida</taxon>
        <taxon>Rhabditina</taxon>
        <taxon>Rhabditomorpha</taxon>
        <taxon>Strongyloidea</taxon>
        <taxon>Heligmosomidae</taxon>
        <taxon>Nippostrongylus</taxon>
    </lineage>
</organism>
<dbReference type="Proteomes" id="UP000271162">
    <property type="component" value="Unassembled WGS sequence"/>
</dbReference>
<dbReference type="AlphaFoldDB" id="A0A0N4YD19"/>
<evidence type="ECO:0000313" key="3">
    <source>
        <dbReference type="Proteomes" id="UP000271162"/>
    </source>
</evidence>
<dbReference type="InterPro" id="IPR036397">
    <property type="entry name" value="RNaseH_sf"/>
</dbReference>
<protein>
    <submittedName>
        <fullName evidence="2 4">Uncharacterized protein</fullName>
    </submittedName>
</protein>
<keyword evidence="3" id="KW-1185">Reference proteome</keyword>
<reference evidence="2 3" key="2">
    <citation type="submission" date="2018-11" db="EMBL/GenBank/DDBJ databases">
        <authorList>
            <consortium name="Pathogen Informatics"/>
        </authorList>
    </citation>
    <scope>NUCLEOTIDE SEQUENCE [LARGE SCALE GENOMIC DNA]</scope>
</reference>
<evidence type="ECO:0000256" key="1">
    <source>
        <dbReference type="SAM" id="Phobius"/>
    </source>
</evidence>
<keyword evidence="1" id="KW-0812">Transmembrane</keyword>
<keyword evidence="1" id="KW-1133">Transmembrane helix</keyword>
<dbReference type="EMBL" id="UYSL01021382">
    <property type="protein sequence ID" value="VDL78077.1"/>
    <property type="molecule type" value="Genomic_DNA"/>
</dbReference>
<feature type="transmembrane region" description="Helical" evidence="1">
    <location>
        <begin position="142"/>
        <end position="162"/>
    </location>
</feature>